<dbReference type="AlphaFoldDB" id="A2D9K1"/>
<evidence type="ECO:0000313" key="3">
    <source>
        <dbReference type="Proteomes" id="UP000001542"/>
    </source>
</evidence>
<accession>A2D9K1</accession>
<gene>
    <name evidence="2" type="ORF">TVAG_076040</name>
</gene>
<protein>
    <submittedName>
        <fullName evidence="2">Uncharacterized protein</fullName>
    </submittedName>
</protein>
<evidence type="ECO:0000256" key="1">
    <source>
        <dbReference type="SAM" id="MobiDB-lite"/>
    </source>
</evidence>
<reference evidence="2" key="1">
    <citation type="submission" date="2006-10" db="EMBL/GenBank/DDBJ databases">
        <authorList>
            <person name="Amadeo P."/>
            <person name="Zhao Q."/>
            <person name="Wortman J."/>
            <person name="Fraser-Liggett C."/>
            <person name="Carlton J."/>
        </authorList>
    </citation>
    <scope>NUCLEOTIDE SEQUENCE</scope>
    <source>
        <strain evidence="2">G3</strain>
    </source>
</reference>
<sequence>MLISKYWEKMKSIFANLLYCKYKKRASSNKPTRTSYKISGYSENLYFSFIFLNIKDLKTNYIYPCYYLIVREGQQQIFDARPHEVTRYLPEHDVYLRFLTKEIESLKVKQRDLERRACEIVMPPIRTQRSDGVDKDGGLNKDPDNTDKEDEMKNKSDEKEKSTIPEYLVKAFEKLIEKCDREGTYFSTLYS</sequence>
<dbReference type="VEuPathDB" id="TrichDB:TVAG_076040"/>
<keyword evidence="3" id="KW-1185">Reference proteome</keyword>
<dbReference type="InParanoid" id="A2D9K1"/>
<proteinExistence type="predicted"/>
<dbReference type="VEuPathDB" id="TrichDB:TVAGG3_0293110"/>
<organism evidence="2 3">
    <name type="scientific">Trichomonas vaginalis (strain ATCC PRA-98 / G3)</name>
    <dbReference type="NCBI Taxonomy" id="412133"/>
    <lineage>
        <taxon>Eukaryota</taxon>
        <taxon>Metamonada</taxon>
        <taxon>Parabasalia</taxon>
        <taxon>Trichomonadida</taxon>
        <taxon>Trichomonadidae</taxon>
        <taxon>Trichomonas</taxon>
    </lineage>
</organism>
<dbReference type="KEGG" id="tva:5468416"/>
<dbReference type="Proteomes" id="UP000001542">
    <property type="component" value="Unassembled WGS sequence"/>
</dbReference>
<dbReference type="RefSeq" id="XP_001583843.1">
    <property type="nucleotide sequence ID" value="XM_001583793.1"/>
</dbReference>
<dbReference type="EMBL" id="DS113181">
    <property type="protein sequence ID" value="EAY22857.1"/>
    <property type="molecule type" value="Genomic_DNA"/>
</dbReference>
<evidence type="ECO:0000313" key="2">
    <source>
        <dbReference type="EMBL" id="EAY22857.1"/>
    </source>
</evidence>
<reference evidence="2" key="2">
    <citation type="journal article" date="2007" name="Science">
        <title>Draft genome sequence of the sexually transmitted pathogen Trichomonas vaginalis.</title>
        <authorList>
            <person name="Carlton J.M."/>
            <person name="Hirt R.P."/>
            <person name="Silva J.C."/>
            <person name="Delcher A.L."/>
            <person name="Schatz M."/>
            <person name="Zhao Q."/>
            <person name="Wortman J.R."/>
            <person name="Bidwell S.L."/>
            <person name="Alsmark U.C.M."/>
            <person name="Besteiro S."/>
            <person name="Sicheritz-Ponten T."/>
            <person name="Noel C.J."/>
            <person name="Dacks J.B."/>
            <person name="Foster P.G."/>
            <person name="Simillion C."/>
            <person name="Van de Peer Y."/>
            <person name="Miranda-Saavedra D."/>
            <person name="Barton G.J."/>
            <person name="Westrop G.D."/>
            <person name="Mueller S."/>
            <person name="Dessi D."/>
            <person name="Fiori P.L."/>
            <person name="Ren Q."/>
            <person name="Paulsen I."/>
            <person name="Zhang H."/>
            <person name="Bastida-Corcuera F.D."/>
            <person name="Simoes-Barbosa A."/>
            <person name="Brown M.T."/>
            <person name="Hayes R.D."/>
            <person name="Mukherjee M."/>
            <person name="Okumura C.Y."/>
            <person name="Schneider R."/>
            <person name="Smith A.J."/>
            <person name="Vanacova S."/>
            <person name="Villalvazo M."/>
            <person name="Haas B.J."/>
            <person name="Pertea M."/>
            <person name="Feldblyum T.V."/>
            <person name="Utterback T.R."/>
            <person name="Shu C.L."/>
            <person name="Osoegawa K."/>
            <person name="de Jong P.J."/>
            <person name="Hrdy I."/>
            <person name="Horvathova L."/>
            <person name="Zubacova Z."/>
            <person name="Dolezal P."/>
            <person name="Malik S.B."/>
            <person name="Logsdon J.M. Jr."/>
            <person name="Henze K."/>
            <person name="Gupta A."/>
            <person name="Wang C.C."/>
            <person name="Dunne R.L."/>
            <person name="Upcroft J.A."/>
            <person name="Upcroft P."/>
            <person name="White O."/>
            <person name="Salzberg S.L."/>
            <person name="Tang P."/>
            <person name="Chiu C.-H."/>
            <person name="Lee Y.-S."/>
            <person name="Embley T.M."/>
            <person name="Coombs G.H."/>
            <person name="Mottram J.C."/>
            <person name="Tachezy J."/>
            <person name="Fraser-Liggett C.M."/>
            <person name="Johnson P.J."/>
        </authorList>
    </citation>
    <scope>NUCLEOTIDE SEQUENCE [LARGE SCALE GENOMIC DNA]</scope>
    <source>
        <strain evidence="2">G3</strain>
    </source>
</reference>
<name>A2D9K1_TRIV3</name>
<feature type="region of interest" description="Disordered" evidence="1">
    <location>
        <begin position="128"/>
        <end position="162"/>
    </location>
</feature>